<dbReference type="NCBIfam" id="TIGR01099">
    <property type="entry name" value="galU"/>
    <property type="match status" value="1"/>
</dbReference>
<dbReference type="PANTHER" id="PTHR43197">
    <property type="entry name" value="UTP--GLUCOSE-1-PHOSPHATE URIDYLYLTRANSFERASE"/>
    <property type="match status" value="1"/>
</dbReference>
<organism evidence="9 10">
    <name type="scientific">Rubrivivax rivuli</name>
    <dbReference type="NCBI Taxonomy" id="1862385"/>
    <lineage>
        <taxon>Bacteria</taxon>
        <taxon>Pseudomonadati</taxon>
        <taxon>Pseudomonadota</taxon>
        <taxon>Betaproteobacteria</taxon>
        <taxon>Burkholderiales</taxon>
        <taxon>Sphaerotilaceae</taxon>
        <taxon>Rubrivivax</taxon>
    </lineage>
</organism>
<dbReference type="RefSeq" id="WP_128228756.1">
    <property type="nucleotide sequence ID" value="NZ_SACR01000003.1"/>
</dbReference>
<gene>
    <name evidence="9" type="primary">galU</name>
    <name evidence="9" type="ORF">EOE66_11200</name>
</gene>
<evidence type="ECO:0000313" key="10">
    <source>
        <dbReference type="Proteomes" id="UP000285575"/>
    </source>
</evidence>
<dbReference type="Pfam" id="PF00483">
    <property type="entry name" value="NTP_transferase"/>
    <property type="match status" value="1"/>
</dbReference>
<comment type="similarity">
    <text evidence="1 7">Belongs to the UDPGP type 2 family.</text>
</comment>
<evidence type="ECO:0000313" key="9">
    <source>
        <dbReference type="EMBL" id="RVU46393.1"/>
    </source>
</evidence>
<evidence type="ECO:0000256" key="6">
    <source>
        <dbReference type="ARBA" id="ARBA00048128"/>
    </source>
</evidence>
<evidence type="ECO:0000256" key="7">
    <source>
        <dbReference type="RuleBase" id="RU361259"/>
    </source>
</evidence>
<dbReference type="InterPro" id="IPR005835">
    <property type="entry name" value="NTP_transferase_dom"/>
</dbReference>
<protein>
    <recommendedName>
        <fullName evidence="3 7">UTP--glucose-1-phosphate uridylyltransferase</fullName>
        <ecNumber evidence="2 7">2.7.7.9</ecNumber>
    </recommendedName>
    <alternativeName>
        <fullName evidence="7">UDP-glucose pyrophosphorylase</fullName>
    </alternativeName>
</protein>
<comment type="caution">
    <text evidence="9">The sequence shown here is derived from an EMBL/GenBank/DDBJ whole genome shotgun (WGS) entry which is preliminary data.</text>
</comment>
<evidence type="ECO:0000256" key="1">
    <source>
        <dbReference type="ARBA" id="ARBA00006890"/>
    </source>
</evidence>
<dbReference type="InterPro" id="IPR029044">
    <property type="entry name" value="Nucleotide-diphossugar_trans"/>
</dbReference>
<dbReference type="OrthoDB" id="9803306at2"/>
<reference evidence="9 10" key="1">
    <citation type="submission" date="2019-01" db="EMBL/GenBank/DDBJ databases">
        <authorList>
            <person name="Chen W.-M."/>
        </authorList>
    </citation>
    <scope>NUCLEOTIDE SEQUENCE [LARGE SCALE GENOMIC DNA]</scope>
    <source>
        <strain evidence="9 10">KYPY4</strain>
    </source>
</reference>
<proteinExistence type="inferred from homology"/>
<keyword evidence="5 7" id="KW-0548">Nucleotidyltransferase</keyword>
<evidence type="ECO:0000259" key="8">
    <source>
        <dbReference type="Pfam" id="PF00483"/>
    </source>
</evidence>
<evidence type="ECO:0000256" key="3">
    <source>
        <dbReference type="ARBA" id="ARBA00019048"/>
    </source>
</evidence>
<comment type="catalytic activity">
    <reaction evidence="6 7">
        <text>alpha-D-glucose 1-phosphate + UTP + H(+) = UDP-alpha-D-glucose + diphosphate</text>
        <dbReference type="Rhea" id="RHEA:19889"/>
        <dbReference type="ChEBI" id="CHEBI:15378"/>
        <dbReference type="ChEBI" id="CHEBI:33019"/>
        <dbReference type="ChEBI" id="CHEBI:46398"/>
        <dbReference type="ChEBI" id="CHEBI:58601"/>
        <dbReference type="ChEBI" id="CHEBI:58885"/>
        <dbReference type="EC" id="2.7.7.9"/>
    </reaction>
</comment>
<dbReference type="EC" id="2.7.7.9" evidence="2 7"/>
<dbReference type="CDD" id="cd02541">
    <property type="entry name" value="UGPase_prokaryotic"/>
    <property type="match status" value="1"/>
</dbReference>
<evidence type="ECO:0000256" key="4">
    <source>
        <dbReference type="ARBA" id="ARBA00022679"/>
    </source>
</evidence>
<dbReference type="EMBL" id="SACR01000003">
    <property type="protein sequence ID" value="RVU46393.1"/>
    <property type="molecule type" value="Genomic_DNA"/>
</dbReference>
<dbReference type="Gene3D" id="3.90.550.10">
    <property type="entry name" value="Spore Coat Polysaccharide Biosynthesis Protein SpsA, Chain A"/>
    <property type="match status" value="1"/>
</dbReference>
<sequence length="289" mass="31846">MSVVSKAIFPVAGLGTRFLPATKAQPKEMLPVVDKPLIQYAVEEAYAAGVREMIFVTGRHKRPIEDHFDMTYELEVALEKAGKEELLSVVRSVKPDDMECIYVRQPQALGLGHAVLCGQRLVGNQPFAVLLADDLMVGAPPVLAQMVEQFKEWRASILAVQEVPAEHTRRYGIVAGTPVNERVMDVTRIVEKPAPEVAPSRLGVAGRYILTPGVFHEIATQPRGVGGEIQLTDGIASLLRREKVFAYRYEGKRYDCGSKEGFLEANVELALAHPVLGPGFRSYLQNLDL</sequence>
<keyword evidence="4 7" id="KW-0808">Transferase</keyword>
<dbReference type="InterPro" id="IPR005771">
    <property type="entry name" value="GalU_uridylyltTrfase_bac/arc"/>
</dbReference>
<accession>A0A437RHZ6</accession>
<evidence type="ECO:0000256" key="5">
    <source>
        <dbReference type="ARBA" id="ARBA00022695"/>
    </source>
</evidence>
<name>A0A437RHZ6_9BURK</name>
<feature type="domain" description="Nucleotidyl transferase" evidence="8">
    <location>
        <begin position="11"/>
        <end position="269"/>
    </location>
</feature>
<keyword evidence="10" id="KW-1185">Reference proteome</keyword>
<dbReference type="Proteomes" id="UP000285575">
    <property type="component" value="Unassembled WGS sequence"/>
</dbReference>
<dbReference type="PANTHER" id="PTHR43197:SF1">
    <property type="entry name" value="UTP--GLUCOSE-1-PHOSPHATE URIDYLYLTRANSFERASE"/>
    <property type="match status" value="1"/>
</dbReference>
<dbReference type="GO" id="GO:0003983">
    <property type="term" value="F:UTP:glucose-1-phosphate uridylyltransferase activity"/>
    <property type="evidence" value="ECO:0007669"/>
    <property type="project" value="UniProtKB-EC"/>
</dbReference>
<dbReference type="GO" id="GO:0006011">
    <property type="term" value="P:UDP-alpha-D-glucose metabolic process"/>
    <property type="evidence" value="ECO:0007669"/>
    <property type="project" value="InterPro"/>
</dbReference>
<dbReference type="SUPFAM" id="SSF53448">
    <property type="entry name" value="Nucleotide-diphospho-sugar transferases"/>
    <property type="match status" value="1"/>
</dbReference>
<dbReference type="AlphaFoldDB" id="A0A437RHZ6"/>
<evidence type="ECO:0000256" key="2">
    <source>
        <dbReference type="ARBA" id="ARBA00012415"/>
    </source>
</evidence>